<keyword evidence="1" id="KW-0812">Transmembrane</keyword>
<comment type="caution">
    <text evidence="3">The sequence shown here is derived from an EMBL/GenBank/DDBJ whole genome shotgun (WGS) entry which is preliminary data.</text>
</comment>
<evidence type="ECO:0000313" key="4">
    <source>
        <dbReference type="Proteomes" id="UP000610456"/>
    </source>
</evidence>
<feature type="transmembrane region" description="Helical" evidence="1">
    <location>
        <begin position="16"/>
        <end position="34"/>
    </location>
</feature>
<dbReference type="InterPro" id="IPR037682">
    <property type="entry name" value="TonB_C"/>
</dbReference>
<sequence length="247" mass="28362">MEVKKYPKADLGRSSIIFFQIGLILVLASTYFGLEWKSYEKSDAEYFQVEIPDEDLEDIPITQLNTPPPPPPPPPPAMPEVVEIVEDEIDVEEDLIQSTESSQNEKIDKIIEVKDIVYEEEEEEIENVPFTVVENIPIYPGCENIKDRDEQKKCMTERIDALVRREFNTGIGAEMGLYGFNRIYVVFKINEKGDVVDIKARGPNQRLENEAERVVKLLPKMTPGRQRDRAVAVVYSLPIMFEVRERG</sequence>
<dbReference type="Pfam" id="PF03544">
    <property type="entry name" value="TonB_C"/>
    <property type="match status" value="1"/>
</dbReference>
<dbReference type="AlphaFoldDB" id="A0A918W1G3"/>
<keyword evidence="1" id="KW-1133">Transmembrane helix</keyword>
<dbReference type="EMBL" id="BMXB01000021">
    <property type="protein sequence ID" value="GHA49399.1"/>
    <property type="molecule type" value="Genomic_DNA"/>
</dbReference>
<proteinExistence type="predicted"/>
<dbReference type="RefSeq" id="WP_189606096.1">
    <property type="nucleotide sequence ID" value="NZ_BMXB01000021.1"/>
</dbReference>
<keyword evidence="4" id="KW-1185">Reference proteome</keyword>
<evidence type="ECO:0000259" key="2">
    <source>
        <dbReference type="Pfam" id="PF03544"/>
    </source>
</evidence>
<dbReference type="SUPFAM" id="SSF74653">
    <property type="entry name" value="TolA/TonB C-terminal domain"/>
    <property type="match status" value="1"/>
</dbReference>
<keyword evidence="1" id="KW-0472">Membrane</keyword>
<feature type="domain" description="TonB C-terminal" evidence="2">
    <location>
        <begin position="183"/>
        <end position="242"/>
    </location>
</feature>
<reference evidence="3" key="1">
    <citation type="journal article" date="2014" name="Int. J. Syst. Evol. Microbiol.">
        <title>Complete genome sequence of Corynebacterium casei LMG S-19264T (=DSM 44701T), isolated from a smear-ripened cheese.</title>
        <authorList>
            <consortium name="US DOE Joint Genome Institute (JGI-PGF)"/>
            <person name="Walter F."/>
            <person name="Albersmeier A."/>
            <person name="Kalinowski J."/>
            <person name="Ruckert C."/>
        </authorList>
    </citation>
    <scope>NUCLEOTIDE SEQUENCE</scope>
    <source>
        <strain evidence="3">KCTC 12719</strain>
    </source>
</reference>
<gene>
    <name evidence="3" type="ORF">GCM10007103_32790</name>
</gene>
<reference evidence="3" key="2">
    <citation type="submission" date="2020-09" db="EMBL/GenBank/DDBJ databases">
        <authorList>
            <person name="Sun Q."/>
            <person name="Kim S."/>
        </authorList>
    </citation>
    <scope>NUCLEOTIDE SEQUENCE</scope>
    <source>
        <strain evidence="3">KCTC 12719</strain>
    </source>
</reference>
<protein>
    <recommendedName>
        <fullName evidence="2">TonB C-terminal domain-containing protein</fullName>
    </recommendedName>
</protein>
<evidence type="ECO:0000313" key="3">
    <source>
        <dbReference type="EMBL" id="GHA49399.1"/>
    </source>
</evidence>
<organism evidence="3 4">
    <name type="scientific">Salinimicrobium marinum</name>
    <dbReference type="NCBI Taxonomy" id="680283"/>
    <lineage>
        <taxon>Bacteria</taxon>
        <taxon>Pseudomonadati</taxon>
        <taxon>Bacteroidota</taxon>
        <taxon>Flavobacteriia</taxon>
        <taxon>Flavobacteriales</taxon>
        <taxon>Flavobacteriaceae</taxon>
        <taxon>Salinimicrobium</taxon>
    </lineage>
</organism>
<dbReference type="Proteomes" id="UP000610456">
    <property type="component" value="Unassembled WGS sequence"/>
</dbReference>
<evidence type="ECO:0000256" key="1">
    <source>
        <dbReference type="SAM" id="Phobius"/>
    </source>
</evidence>
<dbReference type="GO" id="GO:0055085">
    <property type="term" value="P:transmembrane transport"/>
    <property type="evidence" value="ECO:0007669"/>
    <property type="project" value="InterPro"/>
</dbReference>
<dbReference type="SUPFAM" id="SSF101447">
    <property type="entry name" value="Formin homology 2 domain (FH2 domain)"/>
    <property type="match status" value="1"/>
</dbReference>
<accession>A0A918W1G3</accession>
<name>A0A918W1G3_9FLAO</name>
<dbReference type="Gene3D" id="3.30.1150.10">
    <property type="match status" value="1"/>
</dbReference>